<comment type="similarity">
    <text evidence="14">Belongs to the transient receptor (TC 1.A.4) family. LTrpC subfamily. TRPM3 sub-subfamily.</text>
</comment>
<dbReference type="Pfam" id="PF18139">
    <property type="entry name" value="LSDAT_euk"/>
    <property type="match status" value="1"/>
</dbReference>
<dbReference type="GO" id="GO:0051262">
    <property type="term" value="P:protein tetramerization"/>
    <property type="evidence" value="ECO:0007669"/>
    <property type="project" value="InterPro"/>
</dbReference>
<keyword evidence="24" id="KW-1185">Reference proteome</keyword>
<feature type="domain" description="TRPM SLOG" evidence="21">
    <location>
        <begin position="111"/>
        <end position="373"/>
    </location>
</feature>
<evidence type="ECO:0000256" key="8">
    <source>
        <dbReference type="ARBA" id="ARBA00023136"/>
    </source>
</evidence>
<evidence type="ECO:0000256" key="3">
    <source>
        <dbReference type="ARBA" id="ARBA00022475"/>
    </source>
</evidence>
<evidence type="ECO:0000256" key="7">
    <source>
        <dbReference type="ARBA" id="ARBA00023065"/>
    </source>
</evidence>
<evidence type="ECO:0000256" key="10">
    <source>
        <dbReference type="ARBA" id="ARBA00034269"/>
    </source>
</evidence>
<keyword evidence="6 18" id="KW-1133">Transmembrane helix</keyword>
<keyword evidence="4 18" id="KW-0812">Transmembrane</keyword>
<reference evidence="23" key="2">
    <citation type="submission" date="2025-09" db="UniProtKB">
        <authorList>
            <consortium name="Ensembl"/>
        </authorList>
    </citation>
    <scope>IDENTIFICATION</scope>
</reference>
<evidence type="ECO:0000256" key="6">
    <source>
        <dbReference type="ARBA" id="ARBA00022989"/>
    </source>
</evidence>
<dbReference type="GO" id="GO:0005262">
    <property type="term" value="F:calcium channel activity"/>
    <property type="evidence" value="ECO:0007669"/>
    <property type="project" value="TreeGrafter"/>
</dbReference>
<evidence type="ECO:0000259" key="20">
    <source>
        <dbReference type="Pfam" id="PF16519"/>
    </source>
</evidence>
<dbReference type="InterPro" id="IPR057366">
    <property type="entry name" value="TRPM-like"/>
</dbReference>
<evidence type="ECO:0000259" key="22">
    <source>
        <dbReference type="Pfam" id="PF25508"/>
    </source>
</evidence>
<evidence type="ECO:0000256" key="15">
    <source>
        <dbReference type="ARBA" id="ARBA00064991"/>
    </source>
</evidence>
<accession>A0A8B9W1A4</accession>
<dbReference type="InterPro" id="IPR005821">
    <property type="entry name" value="Ion_trans_dom"/>
</dbReference>
<evidence type="ECO:0000256" key="2">
    <source>
        <dbReference type="ARBA" id="ARBA00022448"/>
    </source>
</evidence>
<dbReference type="GO" id="GO:0005516">
    <property type="term" value="F:calmodulin binding"/>
    <property type="evidence" value="ECO:0007669"/>
    <property type="project" value="UniProtKB-KW"/>
</dbReference>
<comment type="catalytic activity">
    <reaction evidence="13">
        <text>Ca(2+)(in) = Ca(2+)(out)</text>
        <dbReference type="Rhea" id="RHEA:29671"/>
        <dbReference type="ChEBI" id="CHEBI:29108"/>
    </reaction>
</comment>
<feature type="domain" description="TRPM tetramerisation" evidence="20">
    <location>
        <begin position="1156"/>
        <end position="1211"/>
    </location>
</feature>
<feature type="transmembrane region" description="Helical" evidence="18">
    <location>
        <begin position="915"/>
        <end position="933"/>
    </location>
</feature>
<evidence type="ECO:0000313" key="23">
    <source>
        <dbReference type="Ensembl" id="ENSAZOP00000030202.1"/>
    </source>
</evidence>
<feature type="transmembrane region" description="Helical" evidence="18">
    <location>
        <begin position="1032"/>
        <end position="1058"/>
    </location>
</feature>
<evidence type="ECO:0000256" key="17">
    <source>
        <dbReference type="SAM" id="MobiDB-lite"/>
    </source>
</evidence>
<comment type="catalytic activity">
    <reaction evidence="11">
        <text>Zn(2+)(in) = Zn(2+)(out)</text>
        <dbReference type="Rhea" id="RHEA:29351"/>
        <dbReference type="ChEBI" id="CHEBI:29105"/>
    </reaction>
</comment>
<feature type="domain" description="Ion transport" evidence="19">
    <location>
        <begin position="825"/>
        <end position="1062"/>
    </location>
</feature>
<evidence type="ECO:0000256" key="18">
    <source>
        <dbReference type="SAM" id="Phobius"/>
    </source>
</evidence>
<comment type="catalytic activity">
    <reaction evidence="10">
        <text>Mg(2+)(in) = Mg(2+)(out)</text>
        <dbReference type="Rhea" id="RHEA:29827"/>
        <dbReference type="ChEBI" id="CHEBI:18420"/>
    </reaction>
</comment>
<feature type="compositionally biased region" description="Basic residues" evidence="17">
    <location>
        <begin position="1537"/>
        <end position="1547"/>
    </location>
</feature>
<dbReference type="Pfam" id="PF16519">
    <property type="entry name" value="TRPM_tetra"/>
    <property type="match status" value="1"/>
</dbReference>
<evidence type="ECO:0000259" key="19">
    <source>
        <dbReference type="Pfam" id="PF00520"/>
    </source>
</evidence>
<feature type="region of interest" description="Disordered" evidence="17">
    <location>
        <begin position="1518"/>
        <end position="1560"/>
    </location>
</feature>
<keyword evidence="8 18" id="KW-0472">Membrane</keyword>
<feature type="transmembrane region" description="Helical" evidence="18">
    <location>
        <begin position="818"/>
        <end position="837"/>
    </location>
</feature>
<feature type="region of interest" description="Disordered" evidence="17">
    <location>
        <begin position="563"/>
        <end position="586"/>
    </location>
</feature>
<evidence type="ECO:0000259" key="21">
    <source>
        <dbReference type="Pfam" id="PF18139"/>
    </source>
</evidence>
<dbReference type="InterPro" id="IPR032415">
    <property type="entry name" value="TRPM_tetra"/>
</dbReference>
<sequence>KGQKAWIEKTFSKRECIYVIANSKDISSHKPVVWILCSNLLQIVTFRCCCGQLINQHIPPPPSITANKNGEETKQVEAQPEKWSVSKHTQTYPTDAYGNLEFQGGGHSNKAMYIRVSYDTKPDSLLHLMVKDWQLELPKLLISVHGGLQNFEMQPKLKQVFGKGLIKAAMTTGAWIFTGGVSTGVIRHVGDALKDHSSKSRGRICAIGIAPWGIVENKEDLIGKDVTRVYQTMSNPLSKLSVLNSSHTHFILADNGTLGKYGAEVKLRRQLEKHISLQKINTRLGQGVPVVGLIVEGGPNVISIVLECLREEPPLPVVICDGSGRASDILSFAHKYSEEGGESLRDQLLVTIQKTFNYSRNQAHQLFVILMECMKKKELITVFRMGSEGQQDIEMSILTALLKGTNASAPDQLSLALAWNRVDIARSQIFVFGHHWPVNSLEQAMLDALVLDRVDFVKLLIENGVNMQHFLTIPRLEELYNTRLGPPNTLHLLVRDVKKGNLPPDYHISLIDIGLVLEYLMGGAYRCNYTRKSFRTLYNNLFGPKRFFFTICFSKKKKKKKSNNIISSQYTPTKGKKKKKKKEEEIDIDVDDPEVSRFQYPFHELMIWAVLMKRQKMALFLWQRGEETMAKALVACKLYKSMAHESSESELVDDISQDLDNNSKDFGQLAVELLDQSYKHDEQIAMKLLTYELKNWSNSTCLKLAVAAKHRDFIAHTCSQMLLTDMWMGRLRMRKNPGLKVFLFCIYLQIYVGWDYKCEKLLFFMCVSVKTDNIIFFQDANADTGSRKGDEENGNKKQNSLPIGTKIYEFYNAPIVKFWFYTISYLGYLMLFNYIILVRMERWPSVQEWIVISYIVTLALEKVREILMSEPGKLSQKVKVWLQEYWNITDLVAISVFMIGAILRLQNQPYMGYGRVIYCVDIIFWYIRVLDIFGVNKYLGPYVMMIGKMMIDMLYFVVIMLVVLMSFGVARQAILHPDEEPSWRLARNIFYMPYWMIYGEVFADQIDRKNNLYDEDGKRLPPCIPGAWLTPAIMACYLLVANILLVNLLIAVFNNTFFEVKSISNQVWKFQRYQLIMTFHDRPVLPPPMIIFSHLYIIIKRVCCRCKKREGDQDERDRGLKLFLNDEELKKLYEFEEQCVEEYFQEKEDEQQSSNDERIRVTSERVENMSMRLEEVNEREHFMKASLQTVDLRLSQLEELSGRMVNALEKLAGIDKSELTYTRSRASSECDAAYLLRQSSVNSSDGYSMYRYHGGGDELTYDDSTTPMSPAIGLRKKAYSIGAKEDGADPRMLVPENQTSLHYTSNANSVNPSDYSRSTLEIEQNVSRPHSGSGILEDENQGIFKNDETVPRSINQMDVISRQSVPKPDFQNTQLKVERTKLEATISYPLDKSKAMRYFPPETFSACQTTMMKSRSFIFAKGGKVVGGVNNWTTEYSTIMDQVCPSTIEQWATEWKYEVEQQLSQEHPPEYPGFVSEAERHAEQKQLQMDTDDDSDVGEAGISASYTSAPATVKAQKENLLSVKPDRTSGFPSVRSKSLHSHSRKAKSVKDKLNRPGHASSVTNLVVAFGSAMEEQKARQENASTETEC</sequence>
<dbReference type="Pfam" id="PF25508">
    <property type="entry name" value="TRPM2"/>
    <property type="match status" value="1"/>
</dbReference>
<evidence type="ECO:0000256" key="12">
    <source>
        <dbReference type="ARBA" id="ARBA00036173"/>
    </source>
</evidence>
<evidence type="ECO:0000256" key="14">
    <source>
        <dbReference type="ARBA" id="ARBA00060893"/>
    </source>
</evidence>
<name>A0A8B9W1A4_9AVES</name>
<comment type="catalytic activity">
    <reaction evidence="12">
        <text>Mn(2+)(in) = Mn(2+)(out)</text>
        <dbReference type="Rhea" id="RHEA:28699"/>
        <dbReference type="ChEBI" id="CHEBI:29035"/>
    </reaction>
</comment>
<keyword evidence="5" id="KW-0112">Calmodulin-binding</keyword>
<evidence type="ECO:0000256" key="16">
    <source>
        <dbReference type="ARBA" id="ARBA00070989"/>
    </source>
</evidence>
<evidence type="ECO:0000313" key="24">
    <source>
        <dbReference type="Proteomes" id="UP000694549"/>
    </source>
</evidence>
<feature type="domain" description="TRPM-like" evidence="22">
    <location>
        <begin position="428"/>
        <end position="716"/>
    </location>
</feature>
<dbReference type="InterPro" id="IPR050927">
    <property type="entry name" value="TRPM"/>
</dbReference>
<evidence type="ECO:0000256" key="13">
    <source>
        <dbReference type="ARBA" id="ARBA00036634"/>
    </source>
</evidence>
<evidence type="ECO:0000256" key="9">
    <source>
        <dbReference type="ARBA" id="ARBA00023303"/>
    </source>
</evidence>
<keyword evidence="3" id="KW-1003">Cell membrane</keyword>
<dbReference type="GO" id="GO:0005886">
    <property type="term" value="C:plasma membrane"/>
    <property type="evidence" value="ECO:0007669"/>
    <property type="project" value="UniProtKB-SubCell"/>
</dbReference>
<feature type="transmembrane region" description="Helical" evidence="18">
    <location>
        <begin position="885"/>
        <end position="903"/>
    </location>
</feature>
<comment type="subcellular location">
    <subcellularLocation>
        <location evidence="1">Cell membrane</location>
        <topology evidence="1">Multi-pass membrane protein</topology>
    </subcellularLocation>
</comment>
<dbReference type="InterPro" id="IPR041491">
    <property type="entry name" value="TRPM_SLOG"/>
</dbReference>
<proteinExistence type="inferred from homology"/>
<evidence type="ECO:0000256" key="4">
    <source>
        <dbReference type="ARBA" id="ARBA00022692"/>
    </source>
</evidence>
<dbReference type="PANTHER" id="PTHR13800">
    <property type="entry name" value="TRANSIENT RECEPTOR POTENTIAL CATION CHANNEL, SUBFAMILY M, MEMBER 6"/>
    <property type="match status" value="1"/>
</dbReference>
<evidence type="ECO:0000256" key="11">
    <source>
        <dbReference type="ARBA" id="ARBA00034634"/>
    </source>
</evidence>
<evidence type="ECO:0000256" key="1">
    <source>
        <dbReference type="ARBA" id="ARBA00004651"/>
    </source>
</evidence>
<comment type="subunit">
    <text evidence="15">Homotetramer. Interacts with TRPM1; the interaction results in the formation of a heteromultimeric cation channel complex that are functionally different from the homomeric channels.</text>
</comment>
<dbReference type="Gene3D" id="1.20.5.1010">
    <property type="entry name" value="TRPM, tetramerisation domain"/>
    <property type="match status" value="1"/>
</dbReference>
<feature type="transmembrane region" description="Helical" evidence="18">
    <location>
        <begin position="954"/>
        <end position="974"/>
    </location>
</feature>
<protein>
    <recommendedName>
        <fullName evidence="16">Transient receptor potential cation channel subfamily M member 3</fullName>
    </recommendedName>
</protein>
<dbReference type="FunFam" id="1.20.5.1010:FF:000001">
    <property type="entry name" value="Transient receptor potential cation channel subfamily M member 3"/>
    <property type="match status" value="1"/>
</dbReference>
<reference evidence="23" key="1">
    <citation type="submission" date="2025-08" db="UniProtKB">
        <authorList>
            <consortium name="Ensembl"/>
        </authorList>
    </citation>
    <scope>IDENTIFICATION</scope>
</reference>
<keyword evidence="7" id="KW-0406">Ion transport</keyword>
<dbReference type="Proteomes" id="UP000694549">
    <property type="component" value="Unplaced"/>
</dbReference>
<keyword evidence="9" id="KW-0407">Ion channel</keyword>
<dbReference type="PANTHER" id="PTHR13800:SF13">
    <property type="entry name" value="TRANSIENT RECEPTOR POTENTIAL CATION CHANNEL SUBFAMILY M MEMBER 1"/>
    <property type="match status" value="1"/>
</dbReference>
<dbReference type="InterPro" id="IPR037162">
    <property type="entry name" value="TRPM_tetra_sf"/>
</dbReference>
<dbReference type="Ensembl" id="ENSAZOT00000032318.1">
    <property type="protein sequence ID" value="ENSAZOP00000030202.1"/>
    <property type="gene ID" value="ENSAZOG00000017295.1"/>
</dbReference>
<organism evidence="23 24">
    <name type="scientific">Anas zonorhyncha</name>
    <name type="common">Eastern spot-billed duck</name>
    <dbReference type="NCBI Taxonomy" id="75864"/>
    <lineage>
        <taxon>Eukaryota</taxon>
        <taxon>Metazoa</taxon>
        <taxon>Chordata</taxon>
        <taxon>Craniata</taxon>
        <taxon>Vertebrata</taxon>
        <taxon>Euteleostomi</taxon>
        <taxon>Archelosauria</taxon>
        <taxon>Archosauria</taxon>
        <taxon>Dinosauria</taxon>
        <taxon>Saurischia</taxon>
        <taxon>Theropoda</taxon>
        <taxon>Coelurosauria</taxon>
        <taxon>Aves</taxon>
        <taxon>Neognathae</taxon>
        <taxon>Galloanserae</taxon>
        <taxon>Anseriformes</taxon>
        <taxon>Anatidae</taxon>
        <taxon>Anatinae</taxon>
        <taxon>Anas</taxon>
    </lineage>
</organism>
<evidence type="ECO:0000256" key="5">
    <source>
        <dbReference type="ARBA" id="ARBA00022860"/>
    </source>
</evidence>
<dbReference type="Pfam" id="PF00520">
    <property type="entry name" value="Ion_trans"/>
    <property type="match status" value="1"/>
</dbReference>
<keyword evidence="2" id="KW-0813">Transport</keyword>